<dbReference type="CDD" id="cd01310">
    <property type="entry name" value="TatD_DNAse"/>
    <property type="match status" value="1"/>
</dbReference>
<dbReference type="NCBIfam" id="TIGR00010">
    <property type="entry name" value="YchF/TatD family DNA exonuclease"/>
    <property type="match status" value="1"/>
</dbReference>
<organism evidence="4 5">
    <name type="scientific">Williamsoniiplasma luminosum</name>
    <dbReference type="NCBI Taxonomy" id="214888"/>
    <lineage>
        <taxon>Bacteria</taxon>
        <taxon>Bacillati</taxon>
        <taxon>Mycoplasmatota</taxon>
        <taxon>Mollicutes</taxon>
        <taxon>Entomoplasmatales</taxon>
        <taxon>Williamsoniiplasma</taxon>
    </lineage>
</organism>
<dbReference type="GO" id="GO:0005829">
    <property type="term" value="C:cytosol"/>
    <property type="evidence" value="ECO:0007669"/>
    <property type="project" value="TreeGrafter"/>
</dbReference>
<dbReference type="PROSITE" id="PS01091">
    <property type="entry name" value="TATD_3"/>
    <property type="match status" value="1"/>
</dbReference>
<dbReference type="KEGG" id="elj:ELUMI_v1c01850"/>
<dbReference type="InterPro" id="IPR001130">
    <property type="entry name" value="TatD-like"/>
</dbReference>
<dbReference type="GO" id="GO:0046872">
    <property type="term" value="F:metal ion binding"/>
    <property type="evidence" value="ECO:0007669"/>
    <property type="project" value="UniProtKB-KW"/>
</dbReference>
<accession>A0A2K8NSU4</accession>
<proteinExistence type="predicted"/>
<evidence type="ECO:0000313" key="5">
    <source>
        <dbReference type="Proteomes" id="UP000232063"/>
    </source>
</evidence>
<dbReference type="InterPro" id="IPR018228">
    <property type="entry name" value="DNase_TatD-rel_CS"/>
</dbReference>
<keyword evidence="5" id="KW-1185">Reference proteome</keyword>
<dbReference type="FunFam" id="3.20.20.140:FF:000005">
    <property type="entry name" value="TatD family hydrolase"/>
    <property type="match status" value="1"/>
</dbReference>
<feature type="binding site" evidence="3">
    <location>
        <position position="135"/>
    </location>
    <ligand>
        <name>a divalent metal cation</name>
        <dbReference type="ChEBI" id="CHEBI:60240"/>
        <label>2</label>
    </ligand>
</feature>
<dbReference type="GO" id="GO:0016788">
    <property type="term" value="F:hydrolase activity, acting on ester bonds"/>
    <property type="evidence" value="ECO:0007669"/>
    <property type="project" value="InterPro"/>
</dbReference>
<dbReference type="PANTHER" id="PTHR46124">
    <property type="entry name" value="D-AMINOACYL-TRNA DEACYLASE"/>
    <property type="match status" value="1"/>
</dbReference>
<dbReference type="InterPro" id="IPR032466">
    <property type="entry name" value="Metal_Hydrolase"/>
</dbReference>
<sequence length="271" mass="30831">MNNKLIFDAHTHFNDETYQEMGISTSEMIKTANQKGVGYFLNCSFDLASSMLAIKQANEHENVFVAVGIHPNVAIEHTSEDLSKLEALLNSPKVVAIGEIGLDYFYTKKDMEIQKEMFKKQIEIAIKHNLTIMLHIRDHKNVFDAYDDVIEILNQYPNKPNVIVHCFSANKAYAQKLVDLGFYINIGGAVTFKNAKELQEAAAWIPMQNLLVETDAPYLTPHPFRGQMINKPEMIVYTVEKIAELKNLDKDFVIQQTTENAFSAFNIPKEK</sequence>
<keyword evidence="1 3" id="KW-0479">Metal-binding</keyword>
<dbReference type="Gene3D" id="3.20.20.140">
    <property type="entry name" value="Metal-dependent hydrolases"/>
    <property type="match status" value="1"/>
</dbReference>
<reference evidence="4 5" key="1">
    <citation type="submission" date="2017-11" db="EMBL/GenBank/DDBJ databases">
        <title>Genome sequence of Entomoplasma luminosum PIMN-1 (ATCC 49195).</title>
        <authorList>
            <person name="Lo W.-S."/>
            <person name="Gasparich G.E."/>
            <person name="Kuo C.-H."/>
        </authorList>
    </citation>
    <scope>NUCLEOTIDE SEQUENCE [LARGE SCALE GENOMIC DNA]</scope>
    <source>
        <strain evidence="4 5">PIMN-1</strain>
    </source>
</reference>
<evidence type="ECO:0000313" key="4">
    <source>
        <dbReference type="EMBL" id="ATZ16910.1"/>
    </source>
</evidence>
<feature type="binding site" evidence="3">
    <location>
        <position position="10"/>
    </location>
    <ligand>
        <name>a divalent metal cation</name>
        <dbReference type="ChEBI" id="CHEBI:60240"/>
        <label>1</label>
    </ligand>
</feature>
<evidence type="ECO:0000256" key="3">
    <source>
        <dbReference type="PIRSR" id="PIRSR005902-1"/>
    </source>
</evidence>
<dbReference type="EMBL" id="CP024963">
    <property type="protein sequence ID" value="ATZ16910.1"/>
    <property type="molecule type" value="Genomic_DNA"/>
</dbReference>
<dbReference type="PIRSF" id="PIRSF005902">
    <property type="entry name" value="DNase_TatD"/>
    <property type="match status" value="1"/>
</dbReference>
<evidence type="ECO:0000256" key="1">
    <source>
        <dbReference type="ARBA" id="ARBA00022723"/>
    </source>
</evidence>
<evidence type="ECO:0000256" key="2">
    <source>
        <dbReference type="ARBA" id="ARBA00022801"/>
    </source>
</evidence>
<dbReference type="Proteomes" id="UP000232063">
    <property type="component" value="Chromosome"/>
</dbReference>
<dbReference type="GO" id="GO:0004536">
    <property type="term" value="F:DNA nuclease activity"/>
    <property type="evidence" value="ECO:0007669"/>
    <property type="project" value="InterPro"/>
</dbReference>
<dbReference type="RefSeq" id="WP_025734277.1">
    <property type="nucleotide sequence ID" value="NZ_CP024963.1"/>
</dbReference>
<protein>
    <submittedName>
        <fullName evidence="4">Mg-dependent DNase</fullName>
    </submittedName>
</protein>
<feature type="binding site" evidence="3">
    <location>
        <position position="165"/>
    </location>
    <ligand>
        <name>a divalent metal cation</name>
        <dbReference type="ChEBI" id="CHEBI:60240"/>
        <label>2</label>
    </ligand>
</feature>
<gene>
    <name evidence="4" type="primary">tatD</name>
    <name evidence="4" type="ORF">ELUMI_v1c01850</name>
</gene>
<dbReference type="AlphaFoldDB" id="A0A2K8NSU4"/>
<dbReference type="OrthoDB" id="9810005at2"/>
<dbReference type="PANTHER" id="PTHR46124:SF2">
    <property type="entry name" value="D-AMINOACYL-TRNA DEACYLASE"/>
    <property type="match status" value="1"/>
</dbReference>
<keyword evidence="2" id="KW-0378">Hydrolase</keyword>
<dbReference type="InterPro" id="IPR015991">
    <property type="entry name" value="TatD/YcfH-like"/>
</dbReference>
<feature type="binding site" evidence="3">
    <location>
        <position position="99"/>
    </location>
    <ligand>
        <name>a divalent metal cation</name>
        <dbReference type="ChEBI" id="CHEBI:60240"/>
        <label>1</label>
    </ligand>
</feature>
<feature type="binding site" evidence="3">
    <location>
        <position position="12"/>
    </location>
    <ligand>
        <name>a divalent metal cation</name>
        <dbReference type="ChEBI" id="CHEBI:60240"/>
        <label>1</label>
    </ligand>
</feature>
<dbReference type="SUPFAM" id="SSF51556">
    <property type="entry name" value="Metallo-dependent hydrolases"/>
    <property type="match status" value="1"/>
</dbReference>
<feature type="binding site" evidence="3">
    <location>
        <position position="215"/>
    </location>
    <ligand>
        <name>a divalent metal cation</name>
        <dbReference type="ChEBI" id="CHEBI:60240"/>
        <label>1</label>
    </ligand>
</feature>
<dbReference type="Pfam" id="PF01026">
    <property type="entry name" value="TatD_DNase"/>
    <property type="match status" value="1"/>
</dbReference>
<name>A0A2K8NSU4_9MOLU</name>